<gene>
    <name evidence="2" type="ORF">GlitD10_2192</name>
</gene>
<evidence type="ECO:0000259" key="1">
    <source>
        <dbReference type="Pfam" id="PF01926"/>
    </source>
</evidence>
<reference evidence="2 3" key="1">
    <citation type="submission" date="2016-10" db="EMBL/GenBank/DDBJ databases">
        <title>Description of Gloeomargarita lithophora gen. nov., sp. nov., a thylakoid-bearing basal-branching cyanobacterium with intracellular carbonates, and proposal for Gloeomargaritales ord. nov.</title>
        <authorList>
            <person name="Moreira D."/>
            <person name="Tavera R."/>
            <person name="Benzerara K."/>
            <person name="Skouri-Panet F."/>
            <person name="Couradeau E."/>
            <person name="Gerard E."/>
            <person name="Loussert C."/>
            <person name="Novelo E."/>
            <person name="Zivanovic Y."/>
            <person name="Lopez-Garcia P."/>
        </authorList>
    </citation>
    <scope>NUCLEOTIDE SEQUENCE [LARGE SCALE GENOMIC DNA]</scope>
    <source>
        <strain evidence="2 3">D10</strain>
    </source>
</reference>
<keyword evidence="3" id="KW-1185">Reference proteome</keyword>
<organism evidence="2 3">
    <name type="scientific">Gloeomargarita lithophora Alchichica-D10</name>
    <dbReference type="NCBI Taxonomy" id="1188229"/>
    <lineage>
        <taxon>Bacteria</taxon>
        <taxon>Bacillati</taxon>
        <taxon>Cyanobacteriota</taxon>
        <taxon>Cyanophyceae</taxon>
        <taxon>Gloeomargaritales</taxon>
        <taxon>Gloeomargaritaceae</taxon>
        <taxon>Gloeomargarita</taxon>
    </lineage>
</organism>
<dbReference type="GO" id="GO:0005525">
    <property type="term" value="F:GTP binding"/>
    <property type="evidence" value="ECO:0007669"/>
    <property type="project" value="InterPro"/>
</dbReference>
<dbReference type="InterPro" id="IPR006073">
    <property type="entry name" value="GTP-bd"/>
</dbReference>
<dbReference type="KEGG" id="glt:GlitD10_2192"/>
<protein>
    <recommendedName>
        <fullName evidence="1">G domain-containing protein</fullName>
    </recommendedName>
</protein>
<evidence type="ECO:0000313" key="2">
    <source>
        <dbReference type="EMBL" id="APB34521.1"/>
    </source>
</evidence>
<dbReference type="AlphaFoldDB" id="A0A1J0AF12"/>
<accession>A0A1J0AF12</accession>
<dbReference type="SUPFAM" id="SSF52540">
    <property type="entry name" value="P-loop containing nucleoside triphosphate hydrolases"/>
    <property type="match status" value="1"/>
</dbReference>
<dbReference type="RefSeq" id="WP_071454949.1">
    <property type="nucleotide sequence ID" value="NZ_CP017675.1"/>
</dbReference>
<proteinExistence type="predicted"/>
<sequence>MEDAAFWQSIQVQCHAHAQRYQPWLGDLVAPEPPFAIVILGAPGVGKSTLLRQIVHPLPLPAGSTPWPVSIFTQEPPVLWTDTPGWSSDQVPTIHTALAQADVGFWVVNQPDSSPPELVATLKNWGRPVVKVVNLRGGETPPSTPAQGNIIAVLSVRLMPYNQPRRQEWPDGRVEWDTVILPADITALQTLWHQLLTHQQAIRNVNQLLGMAVQERQWAEKQGQTPVFPAPVLVKSLLLTLSPGGLVSVLLSVGTDLVTLICLSRRLHLPITRQGIGRVATALVLSSATVGFLGLGEGAEMGMMALGQGVWGGITSYGLQRIARTYLQQGITWQADGPDQLLQHIYARLTPGSWLHAWVGSGLNIDSKQS</sequence>
<dbReference type="Gene3D" id="3.40.50.300">
    <property type="entry name" value="P-loop containing nucleotide triphosphate hydrolases"/>
    <property type="match status" value="1"/>
</dbReference>
<name>A0A1J0AF12_9CYAN</name>
<evidence type="ECO:0000313" key="3">
    <source>
        <dbReference type="Proteomes" id="UP000180235"/>
    </source>
</evidence>
<dbReference type="Pfam" id="PF01926">
    <property type="entry name" value="MMR_HSR1"/>
    <property type="match status" value="1"/>
</dbReference>
<feature type="domain" description="G" evidence="1">
    <location>
        <begin position="37"/>
        <end position="134"/>
    </location>
</feature>
<dbReference type="InterPro" id="IPR027417">
    <property type="entry name" value="P-loop_NTPase"/>
</dbReference>
<dbReference type="Proteomes" id="UP000180235">
    <property type="component" value="Chromosome"/>
</dbReference>
<dbReference type="STRING" id="1188229.GlitD10_2192"/>
<dbReference type="EMBL" id="CP017675">
    <property type="protein sequence ID" value="APB34521.1"/>
    <property type="molecule type" value="Genomic_DNA"/>
</dbReference>